<evidence type="ECO:0000313" key="4">
    <source>
        <dbReference type="WormBase" id="SRAE_0000061400"/>
    </source>
</evidence>
<reference evidence="2" key="1">
    <citation type="submission" date="2014-09" db="EMBL/GenBank/DDBJ databases">
        <authorList>
            <person name="Martin A.A."/>
        </authorList>
    </citation>
    <scope>NUCLEOTIDE SEQUENCE</scope>
    <source>
        <strain evidence="2">ED321</strain>
    </source>
</reference>
<dbReference type="CTD" id="36373859"/>
<reference evidence="3" key="3">
    <citation type="submission" date="2020-12" db="UniProtKB">
        <authorList>
            <consortium name="WormBaseParasite"/>
        </authorList>
    </citation>
    <scope>IDENTIFICATION</scope>
</reference>
<dbReference type="WormBase" id="SRAE_0000061400">
    <property type="protein sequence ID" value="SRP05925"/>
    <property type="gene ID" value="WBGene00256361"/>
</dbReference>
<evidence type="ECO:0000313" key="1">
    <source>
        <dbReference type="EMBL" id="CEF61491.1"/>
    </source>
</evidence>
<protein>
    <submittedName>
        <fullName evidence="1 3">Uncharacterized protein</fullName>
    </submittedName>
</protein>
<dbReference type="AlphaFoldDB" id="A0A090KVP2"/>
<keyword evidence="2" id="KW-1185">Reference proteome</keyword>
<proteinExistence type="predicted"/>
<gene>
    <name evidence="1 3 4" type="ORF">SRAE_0000061400</name>
</gene>
<dbReference type="WBParaSite" id="SRAE_0000061400.1">
    <property type="protein sequence ID" value="SRAE_0000061400.1"/>
    <property type="gene ID" value="WBGene00256361"/>
</dbReference>
<reference evidence="1" key="2">
    <citation type="submission" date="2014-09" db="EMBL/GenBank/DDBJ databases">
        <authorList>
            <person name="Aslett A.Martin."/>
        </authorList>
    </citation>
    <scope>NUCLEOTIDE SEQUENCE</scope>
    <source>
        <strain evidence="1">ED321 Heterogonic</strain>
    </source>
</reference>
<dbReference type="GeneID" id="36373859"/>
<dbReference type="EMBL" id="LN609409">
    <property type="protein sequence ID" value="CEF61491.1"/>
    <property type="molecule type" value="Genomic_DNA"/>
</dbReference>
<sequence>MNAELPDSSDTMDPNDYLRQTGFADIMGTETEKHYAIETNFSQDWRESGQQNLPFSDFLTTREYEEILSDMRKLPDQVKSILAHHIIPNQTKKSDINKILPSIISSMYSLVASGLNVKSIDSTNSASVQLEKNIFMYLKKITLFGDKMEKLEKIIDQMNLIDHMKRELKNTRNSLLEWVSIYMPTEEDWRLLPT</sequence>
<accession>A0A090KVP2</accession>
<evidence type="ECO:0000313" key="3">
    <source>
        <dbReference type="WBParaSite" id="SRAE_0000061400.1"/>
    </source>
</evidence>
<dbReference type="Proteomes" id="UP000035682">
    <property type="component" value="Unplaced"/>
</dbReference>
<name>A0A090KVP2_STRRB</name>
<organism evidence="1">
    <name type="scientific">Strongyloides ratti</name>
    <name type="common">Parasitic roundworm</name>
    <dbReference type="NCBI Taxonomy" id="34506"/>
    <lineage>
        <taxon>Eukaryota</taxon>
        <taxon>Metazoa</taxon>
        <taxon>Ecdysozoa</taxon>
        <taxon>Nematoda</taxon>
        <taxon>Chromadorea</taxon>
        <taxon>Rhabditida</taxon>
        <taxon>Tylenchina</taxon>
        <taxon>Panagrolaimomorpha</taxon>
        <taxon>Strongyloidoidea</taxon>
        <taxon>Strongyloididae</taxon>
        <taxon>Strongyloides</taxon>
    </lineage>
</organism>
<dbReference type="RefSeq" id="XP_024500700.1">
    <property type="nucleotide sequence ID" value="XM_024646527.1"/>
</dbReference>
<evidence type="ECO:0000313" key="2">
    <source>
        <dbReference type="Proteomes" id="UP000035682"/>
    </source>
</evidence>